<keyword evidence="2 4" id="KW-0378">Hydrolase</keyword>
<evidence type="ECO:0000259" key="6">
    <source>
        <dbReference type="Pfam" id="PF00150"/>
    </source>
</evidence>
<dbReference type="InterPro" id="IPR013780">
    <property type="entry name" value="Glyco_hydro_b"/>
</dbReference>
<dbReference type="PANTHER" id="PTHR31308:SF3">
    <property type="entry name" value="ENDOGLYCOCERAMIDASE"/>
    <property type="match status" value="1"/>
</dbReference>
<dbReference type="Gene3D" id="2.60.40.1180">
    <property type="entry name" value="Golgi alpha-mannosidase II"/>
    <property type="match status" value="1"/>
</dbReference>
<dbReference type="SUPFAM" id="SSF51445">
    <property type="entry name" value="(Trans)glycosidases"/>
    <property type="match status" value="1"/>
</dbReference>
<dbReference type="InterPro" id="IPR052066">
    <property type="entry name" value="Glycosphingolipid_Hydrolases"/>
</dbReference>
<proteinExistence type="inferred from homology"/>
<comment type="similarity">
    <text evidence="1 4">Belongs to the glycosyl hydrolase 5 (cellulase A) family.</text>
</comment>
<dbReference type="Proteomes" id="UP001164286">
    <property type="component" value="Unassembled WGS sequence"/>
</dbReference>
<evidence type="ECO:0000256" key="5">
    <source>
        <dbReference type="SAM" id="MobiDB-lite"/>
    </source>
</evidence>
<evidence type="ECO:0000256" key="2">
    <source>
        <dbReference type="ARBA" id="ARBA00022801"/>
    </source>
</evidence>
<accession>A0AA38HAV6</accession>
<dbReference type="GeneID" id="77725954"/>
<dbReference type="AlphaFoldDB" id="A0AA38HAV6"/>
<dbReference type="InterPro" id="IPR018087">
    <property type="entry name" value="Glyco_hydro_5_CS"/>
</dbReference>
<dbReference type="Gene3D" id="3.20.20.80">
    <property type="entry name" value="Glycosidases"/>
    <property type="match status" value="1"/>
</dbReference>
<dbReference type="Pfam" id="PF00150">
    <property type="entry name" value="Cellulase"/>
    <property type="match status" value="1"/>
</dbReference>
<dbReference type="InterPro" id="IPR001547">
    <property type="entry name" value="Glyco_hydro_5"/>
</dbReference>
<evidence type="ECO:0000313" key="7">
    <source>
        <dbReference type="EMBL" id="KAI9637997.1"/>
    </source>
</evidence>
<dbReference type="InterPro" id="IPR017853">
    <property type="entry name" value="GH"/>
</dbReference>
<protein>
    <submittedName>
        <fullName evidence="7">Glycoside hydrolase superfamily</fullName>
    </submittedName>
</protein>
<dbReference type="GO" id="GO:0000272">
    <property type="term" value="P:polysaccharide catabolic process"/>
    <property type="evidence" value="ECO:0007669"/>
    <property type="project" value="InterPro"/>
</dbReference>
<organism evidence="7 8">
    <name type="scientific">Dioszegia hungarica</name>
    <dbReference type="NCBI Taxonomy" id="4972"/>
    <lineage>
        <taxon>Eukaryota</taxon>
        <taxon>Fungi</taxon>
        <taxon>Dikarya</taxon>
        <taxon>Basidiomycota</taxon>
        <taxon>Agaricomycotina</taxon>
        <taxon>Tremellomycetes</taxon>
        <taxon>Tremellales</taxon>
        <taxon>Bulleribasidiaceae</taxon>
        <taxon>Dioszegia</taxon>
    </lineage>
</organism>
<gene>
    <name evidence="7" type="ORF">MKK02DRAFT_23588</name>
</gene>
<evidence type="ECO:0000256" key="1">
    <source>
        <dbReference type="ARBA" id="ARBA00005641"/>
    </source>
</evidence>
<keyword evidence="3 4" id="KW-0326">Glycosidase</keyword>
<keyword evidence="8" id="KW-1185">Reference proteome</keyword>
<dbReference type="RefSeq" id="XP_052947774.1">
    <property type="nucleotide sequence ID" value="XM_053086753.1"/>
</dbReference>
<name>A0AA38HAV6_9TREE</name>
<feature type="domain" description="Glycoside hydrolase family 5" evidence="6">
    <location>
        <begin position="97"/>
        <end position="395"/>
    </location>
</feature>
<evidence type="ECO:0000313" key="8">
    <source>
        <dbReference type="Proteomes" id="UP001164286"/>
    </source>
</evidence>
<feature type="region of interest" description="Disordered" evidence="5">
    <location>
        <begin position="1"/>
        <end position="40"/>
    </location>
</feature>
<comment type="caution">
    <text evidence="7">The sequence shown here is derived from an EMBL/GenBank/DDBJ whole genome shotgun (WGS) entry which is preliminary data.</text>
</comment>
<dbReference type="GO" id="GO:0004553">
    <property type="term" value="F:hydrolase activity, hydrolyzing O-glycosyl compounds"/>
    <property type="evidence" value="ECO:0007669"/>
    <property type="project" value="InterPro"/>
</dbReference>
<evidence type="ECO:0000256" key="4">
    <source>
        <dbReference type="RuleBase" id="RU361153"/>
    </source>
</evidence>
<dbReference type="EMBL" id="JAKWFO010000003">
    <property type="protein sequence ID" value="KAI9637997.1"/>
    <property type="molecule type" value="Genomic_DNA"/>
</dbReference>
<feature type="compositionally biased region" description="Polar residues" evidence="5">
    <location>
        <begin position="21"/>
        <end position="32"/>
    </location>
</feature>
<dbReference type="PANTHER" id="PTHR31308">
    <property type="match status" value="1"/>
</dbReference>
<evidence type="ECO:0000256" key="3">
    <source>
        <dbReference type="ARBA" id="ARBA00023295"/>
    </source>
</evidence>
<sequence length="584" mass="65753">MSNPNPKIIYTNPALERSGYNPHSGTGNNTQDARNRTDEVRTSKRVLPAITHVDKDNGMFYDELNRVRIFRGMALSYKIAPFLPMIDAFNPVSSFAEDDLRLLDKLNLNVIRLGISWAAVQPRRGSDGFDTEYLARIRQMVQTWEDAGLYVIIECHQDLFAEKFMGDGAPSWAITRDWNTLPFPMPVHGLARAKYDPLLGADSAPTNMNYTDSWGFHYVSDSVTRAFWGLYTNYEGVQDEFVGFWGKLAETFTGMNNVIGYEIINEPFVAARSTLHFPLAWLTRDRTDKNFLQPMYDRVEAVIRQYDSRGLIFWEPVAGSGGSLGDGFTKTPGDRPDKSVFSFHSYGPNAIDSLTMETAITKGVYQAKRLGGGRMLTEWDVEYVQGPRRLKRVGWQFKQFARVAGSPPHGTLVDPRTGVYRPGMCKLFSRPYPSAVSGELIGFAFNWTTSELTVDAAPPSSGDAEIIISVTEEELWGWEGSWRLQSVSRADGERIGHVRVEDESELDVKGKGVRWWVERAWVEGSKLVKIRLGTDWTGPAKVVIGLSGASGAGMQELPEEHEFDQHWDFDASHPLNGSWNDWKM</sequence>
<dbReference type="PROSITE" id="PS00659">
    <property type="entry name" value="GLYCOSYL_HYDROL_F5"/>
    <property type="match status" value="1"/>
</dbReference>
<reference evidence="7" key="1">
    <citation type="journal article" date="2022" name="G3 (Bethesda)">
        <title>High quality genome of the basidiomycete yeast Dioszegia hungarica PDD-24b-2 isolated from cloud water.</title>
        <authorList>
            <person name="Jarrige D."/>
            <person name="Haridas S."/>
            <person name="Bleykasten-Grosshans C."/>
            <person name="Joly M."/>
            <person name="Nadalig T."/>
            <person name="Sancelme M."/>
            <person name="Vuilleumier S."/>
            <person name="Grigoriev I.V."/>
            <person name="Amato P."/>
            <person name="Bringel F."/>
        </authorList>
    </citation>
    <scope>NUCLEOTIDE SEQUENCE</scope>
    <source>
        <strain evidence="7">PDD-24b-2</strain>
    </source>
</reference>